<proteinExistence type="predicted"/>
<name>A0ABW5NVR1_9FLAO</name>
<comment type="caution">
    <text evidence="2">The sequence shown here is derived from an EMBL/GenBank/DDBJ whole genome shotgun (WGS) entry which is preliminary data.</text>
</comment>
<reference evidence="3" key="1">
    <citation type="journal article" date="2019" name="Int. J. Syst. Evol. Microbiol.">
        <title>The Global Catalogue of Microorganisms (GCM) 10K type strain sequencing project: providing services to taxonomists for standard genome sequencing and annotation.</title>
        <authorList>
            <consortium name="The Broad Institute Genomics Platform"/>
            <consortium name="The Broad Institute Genome Sequencing Center for Infectious Disease"/>
            <person name="Wu L."/>
            <person name="Ma J."/>
        </authorList>
    </citation>
    <scope>NUCLEOTIDE SEQUENCE [LARGE SCALE GENOMIC DNA]</scope>
    <source>
        <strain evidence="3">KCTC 42107</strain>
    </source>
</reference>
<keyword evidence="3" id="KW-1185">Reference proteome</keyword>
<sequence>MKKLLLFAIIFFACNVQAQTDRLLGVHFGAPVGDAADISTFNFGVDAAFLFYVTDELYVGAAGGFTHFVGKEIDNEFSSVKLDGFNYIYFAGSAQYSFGKLFAAADVGFAFYSGDSDLGKSGVYYQPKLGYHIIDALDVYVSYKGLPGDGYNIATLGGGISYRY</sequence>
<accession>A0ABW5NVR1</accession>
<dbReference type="EMBL" id="JBHUMD010000027">
    <property type="protein sequence ID" value="MFD2603196.1"/>
    <property type="molecule type" value="Genomic_DNA"/>
</dbReference>
<evidence type="ECO:0000313" key="2">
    <source>
        <dbReference type="EMBL" id="MFD2603196.1"/>
    </source>
</evidence>
<dbReference type="Proteomes" id="UP001597480">
    <property type="component" value="Unassembled WGS sequence"/>
</dbReference>
<organism evidence="2 3">
    <name type="scientific">Flavobacterium suzhouense</name>
    <dbReference type="NCBI Taxonomy" id="1529638"/>
    <lineage>
        <taxon>Bacteria</taxon>
        <taxon>Pseudomonadati</taxon>
        <taxon>Bacteroidota</taxon>
        <taxon>Flavobacteriia</taxon>
        <taxon>Flavobacteriales</taxon>
        <taxon>Flavobacteriaceae</taxon>
        <taxon>Flavobacterium</taxon>
    </lineage>
</organism>
<protein>
    <recommendedName>
        <fullName evidence="4">Outer membrane protein beta-barrel domain-containing protein</fullName>
    </recommendedName>
</protein>
<feature type="signal peptide" evidence="1">
    <location>
        <begin position="1"/>
        <end position="18"/>
    </location>
</feature>
<gene>
    <name evidence="2" type="ORF">ACFSR3_14125</name>
</gene>
<keyword evidence="1" id="KW-0732">Signal</keyword>
<feature type="chain" id="PRO_5047423571" description="Outer membrane protein beta-barrel domain-containing protein" evidence="1">
    <location>
        <begin position="19"/>
        <end position="164"/>
    </location>
</feature>
<evidence type="ECO:0008006" key="4">
    <source>
        <dbReference type="Google" id="ProtNLM"/>
    </source>
</evidence>
<evidence type="ECO:0000313" key="3">
    <source>
        <dbReference type="Proteomes" id="UP001597480"/>
    </source>
</evidence>
<evidence type="ECO:0000256" key="1">
    <source>
        <dbReference type="SAM" id="SignalP"/>
    </source>
</evidence>
<dbReference type="RefSeq" id="WP_379821864.1">
    <property type="nucleotide sequence ID" value="NZ_JBHUMD010000027.1"/>
</dbReference>